<feature type="region of interest" description="Disordered" evidence="1">
    <location>
        <begin position="31"/>
        <end position="51"/>
    </location>
</feature>
<reference evidence="3" key="1">
    <citation type="submission" date="2021-05" db="EMBL/GenBank/DDBJ databases">
        <authorList>
            <person name="Alioto T."/>
            <person name="Alioto T."/>
            <person name="Gomez Garrido J."/>
        </authorList>
    </citation>
    <scope>NUCLEOTIDE SEQUENCE</scope>
</reference>
<proteinExistence type="predicted"/>
<organism evidence="3">
    <name type="scientific">Culex pipiens</name>
    <name type="common">House mosquito</name>
    <dbReference type="NCBI Taxonomy" id="7175"/>
    <lineage>
        <taxon>Eukaryota</taxon>
        <taxon>Metazoa</taxon>
        <taxon>Ecdysozoa</taxon>
        <taxon>Arthropoda</taxon>
        <taxon>Hexapoda</taxon>
        <taxon>Insecta</taxon>
        <taxon>Pterygota</taxon>
        <taxon>Neoptera</taxon>
        <taxon>Endopterygota</taxon>
        <taxon>Diptera</taxon>
        <taxon>Nematocera</taxon>
        <taxon>Culicoidea</taxon>
        <taxon>Culicidae</taxon>
        <taxon>Culicinae</taxon>
        <taxon>Culicini</taxon>
        <taxon>Culex</taxon>
        <taxon>Culex</taxon>
    </lineage>
</organism>
<feature type="signal peptide" evidence="2">
    <location>
        <begin position="1"/>
        <end position="22"/>
    </location>
</feature>
<dbReference type="EMBL" id="HBUE01111056">
    <property type="protein sequence ID" value="CAG6488882.1"/>
    <property type="molecule type" value="Transcribed_RNA"/>
</dbReference>
<evidence type="ECO:0000256" key="1">
    <source>
        <dbReference type="SAM" id="MobiDB-lite"/>
    </source>
</evidence>
<protein>
    <submittedName>
        <fullName evidence="3">(northern house mosquito) hypothetical protein</fullName>
    </submittedName>
</protein>
<sequence>MLGFGALLLLDAVDLTVRVVVTLETFFVPDAGSVSSPLAAPPGSSDSMPLISTDAPRNLFSRARASRSSALSPDSSTLSALRIRSSTSCTPDTRLPSFRNDRVCCCRLLLRKNTPPSSTSSWFVA</sequence>
<dbReference type="AlphaFoldDB" id="A0A8D8C8L3"/>
<accession>A0A8D8C8L3</accession>
<evidence type="ECO:0000313" key="3">
    <source>
        <dbReference type="EMBL" id="CAG6488882.1"/>
    </source>
</evidence>
<feature type="chain" id="PRO_5034754607" evidence="2">
    <location>
        <begin position="23"/>
        <end position="125"/>
    </location>
</feature>
<keyword evidence="2" id="KW-0732">Signal</keyword>
<name>A0A8D8C8L3_CULPI</name>
<evidence type="ECO:0000256" key="2">
    <source>
        <dbReference type="SAM" id="SignalP"/>
    </source>
</evidence>